<dbReference type="Pfam" id="PF05617">
    <property type="entry name" value="Prolamin_like"/>
    <property type="match status" value="1"/>
</dbReference>
<feature type="domain" description="Prolamin-like" evidence="2">
    <location>
        <begin position="44"/>
        <end position="125"/>
    </location>
</feature>
<reference evidence="4" key="1">
    <citation type="submission" date="2025-08" db="UniProtKB">
        <authorList>
            <consortium name="RefSeq"/>
        </authorList>
    </citation>
    <scope>IDENTIFICATION</scope>
    <source>
        <tissue evidence="4">Leaf</tissue>
    </source>
</reference>
<evidence type="ECO:0000313" key="3">
    <source>
        <dbReference type="Proteomes" id="UP000504621"/>
    </source>
</evidence>
<keyword evidence="1" id="KW-0732">Signal</keyword>
<evidence type="ECO:0000259" key="2">
    <source>
        <dbReference type="Pfam" id="PF05617"/>
    </source>
</evidence>
<name>A0A6J0ZLD2_9ROSI</name>
<dbReference type="PANTHER" id="PTHR31207">
    <property type="entry name" value="ECA1 GAMETOGENESIS FAMILY PROTEIN (DUF784)-RELATED-RELATED"/>
    <property type="match status" value="1"/>
</dbReference>
<dbReference type="RefSeq" id="XP_021275607.1">
    <property type="nucleotide sequence ID" value="XM_021419932.1"/>
</dbReference>
<organism evidence="3 4">
    <name type="scientific">Herrania umbratica</name>
    <dbReference type="NCBI Taxonomy" id="108875"/>
    <lineage>
        <taxon>Eukaryota</taxon>
        <taxon>Viridiplantae</taxon>
        <taxon>Streptophyta</taxon>
        <taxon>Embryophyta</taxon>
        <taxon>Tracheophyta</taxon>
        <taxon>Spermatophyta</taxon>
        <taxon>Magnoliopsida</taxon>
        <taxon>eudicotyledons</taxon>
        <taxon>Gunneridae</taxon>
        <taxon>Pentapetalae</taxon>
        <taxon>rosids</taxon>
        <taxon>malvids</taxon>
        <taxon>Malvales</taxon>
        <taxon>Malvaceae</taxon>
        <taxon>Byttnerioideae</taxon>
        <taxon>Herrania</taxon>
    </lineage>
</organism>
<dbReference type="PANTHER" id="PTHR31207:SF23">
    <property type="entry name" value="DOWNREGULATED IN DIF1 18-RELATED"/>
    <property type="match status" value="1"/>
</dbReference>
<dbReference type="AlphaFoldDB" id="A0A6J0ZLD2"/>
<keyword evidence="3" id="KW-1185">Reference proteome</keyword>
<sequence length="127" mass="13798">MEPFIAPEPYFDDEVGYISPAAGTDGMVALSPEAKDVEDLYERCAMVLGEDCGGEIFDLIFRNDAVIINGNSGIELLSKNCCGKLLSMGRHCHDQLFNLIAQTPEFSTNSSATAPRSSQVWELCSLS</sequence>
<gene>
    <name evidence="4" type="primary">LOC110410299</name>
</gene>
<dbReference type="OrthoDB" id="1603029at2759"/>
<dbReference type="Proteomes" id="UP000504621">
    <property type="component" value="Unplaced"/>
</dbReference>
<dbReference type="InterPro" id="IPR040220">
    <property type="entry name" value="DD11"/>
</dbReference>
<evidence type="ECO:0000256" key="1">
    <source>
        <dbReference type="ARBA" id="ARBA00022729"/>
    </source>
</evidence>
<proteinExistence type="predicted"/>
<protein>
    <submittedName>
        <fullName evidence="4">Uncharacterized protein LOC110410299</fullName>
    </submittedName>
</protein>
<dbReference type="InterPro" id="IPR008502">
    <property type="entry name" value="Prolamin-like"/>
</dbReference>
<accession>A0A6J0ZLD2</accession>
<evidence type="ECO:0000313" key="4">
    <source>
        <dbReference type="RefSeq" id="XP_021275607.1"/>
    </source>
</evidence>
<dbReference type="GeneID" id="110410299"/>